<evidence type="ECO:0000256" key="2">
    <source>
        <dbReference type="ARBA" id="ARBA00022729"/>
    </source>
</evidence>
<organism evidence="5 6">
    <name type="scientific">Paracoccus yeei</name>
    <dbReference type="NCBI Taxonomy" id="147645"/>
    <lineage>
        <taxon>Bacteria</taxon>
        <taxon>Pseudomonadati</taxon>
        <taxon>Pseudomonadota</taxon>
        <taxon>Alphaproteobacteria</taxon>
        <taxon>Rhodobacterales</taxon>
        <taxon>Paracoccaceae</taxon>
        <taxon>Paracoccus</taxon>
    </lineage>
</organism>
<evidence type="ECO:0000256" key="4">
    <source>
        <dbReference type="SAM" id="SignalP"/>
    </source>
</evidence>
<dbReference type="NCBIfam" id="TIGR00787">
    <property type="entry name" value="dctP"/>
    <property type="match status" value="1"/>
</dbReference>
<dbReference type="PANTHER" id="PTHR33376">
    <property type="match status" value="1"/>
</dbReference>
<dbReference type="EMBL" id="CP044081">
    <property type="protein sequence ID" value="QEU09207.1"/>
    <property type="molecule type" value="Genomic_DNA"/>
</dbReference>
<evidence type="ECO:0000313" key="5">
    <source>
        <dbReference type="EMBL" id="QEU09207.1"/>
    </source>
</evidence>
<comment type="subcellular location">
    <subcellularLocation>
        <location evidence="1">Periplasm</location>
    </subcellularLocation>
</comment>
<dbReference type="InterPro" id="IPR004682">
    <property type="entry name" value="TRAP_DctP"/>
</dbReference>
<sequence length="322" mass="34975">MIYMKLAAIGLTLVLSTTHATALELTAAHVNPPGEPSNVAFQELAKRLGEGTTGITLQVFPQGQIGGETDALEQVRFGALSMTTVATASLSTFAPSAGVYDLPYLFRDGDTHPWIVADGEIGKEIEAKIEAETGLEVLGWWSGGLRHVFTRGTPVTSPEDMAGRKIRVIGSQVYLDSFNAMGALATAMPYGEVYTSLATGAIDGAENDISGYRNVKFYEQAPNFSLTGHFFLFKPVLANRSAMEALSPEQREEFDRIFAEVTEMQRGLFKSNFESDMAYLKEKGVNVVEVDRAAFAAKVQPVVDKLSETYGADLVQRIRDAQ</sequence>
<reference evidence="5 6" key="1">
    <citation type="submission" date="2019-09" db="EMBL/GenBank/DDBJ databases">
        <title>FDA dAtabase for Regulatory Grade micrObial Sequences (FDA-ARGOS): Supporting development and validation of Infectious Disease Dx tests.</title>
        <authorList>
            <person name="Sciortino C."/>
            <person name="Tallon L."/>
            <person name="Sadzewicz L."/>
            <person name="Vavikolanu K."/>
            <person name="Mehta A."/>
            <person name="Aluvathingal J."/>
            <person name="Nadendla S."/>
            <person name="Nandy P."/>
            <person name="Geyer C."/>
            <person name="Yan Y."/>
            <person name="Sichtig H."/>
        </authorList>
    </citation>
    <scope>NUCLEOTIDE SEQUENCE [LARGE SCALE GENOMIC DNA]</scope>
    <source>
        <strain evidence="5 6">FDAARGOS_643</strain>
    </source>
</reference>
<dbReference type="Pfam" id="PF03480">
    <property type="entry name" value="DctP"/>
    <property type="match status" value="1"/>
</dbReference>
<dbReference type="InterPro" id="IPR018389">
    <property type="entry name" value="DctP_fam"/>
</dbReference>
<dbReference type="InterPro" id="IPR038404">
    <property type="entry name" value="TRAP_DctP_sf"/>
</dbReference>
<dbReference type="GO" id="GO:0030288">
    <property type="term" value="C:outer membrane-bounded periplasmic space"/>
    <property type="evidence" value="ECO:0007669"/>
    <property type="project" value="InterPro"/>
</dbReference>
<evidence type="ECO:0000313" key="6">
    <source>
        <dbReference type="Proteomes" id="UP000324507"/>
    </source>
</evidence>
<dbReference type="PIRSF" id="PIRSF006470">
    <property type="entry name" value="DctB"/>
    <property type="match status" value="1"/>
</dbReference>
<gene>
    <name evidence="5" type="ORF">FOB51_15020</name>
</gene>
<dbReference type="Proteomes" id="UP000324507">
    <property type="component" value="Chromosome"/>
</dbReference>
<dbReference type="NCBIfam" id="NF037995">
    <property type="entry name" value="TRAP_S1"/>
    <property type="match status" value="1"/>
</dbReference>
<feature type="signal peptide" evidence="4">
    <location>
        <begin position="1"/>
        <end position="22"/>
    </location>
</feature>
<dbReference type="CDD" id="cd13603">
    <property type="entry name" value="PBP2_TRAP_Siap_TeaA_like"/>
    <property type="match status" value="1"/>
</dbReference>
<dbReference type="AlphaFoldDB" id="A0A5P2QT17"/>
<feature type="chain" id="PRO_5024949116" evidence="4">
    <location>
        <begin position="23"/>
        <end position="322"/>
    </location>
</feature>
<keyword evidence="3" id="KW-0574">Periplasm</keyword>
<dbReference type="GO" id="GO:0055085">
    <property type="term" value="P:transmembrane transport"/>
    <property type="evidence" value="ECO:0007669"/>
    <property type="project" value="InterPro"/>
</dbReference>
<keyword evidence="2 4" id="KW-0732">Signal</keyword>
<evidence type="ECO:0000256" key="1">
    <source>
        <dbReference type="ARBA" id="ARBA00004418"/>
    </source>
</evidence>
<name>A0A5P2QT17_9RHOB</name>
<accession>A0A5P2QT17</accession>
<dbReference type="PANTHER" id="PTHR33376:SF2">
    <property type="entry name" value="DICARBOXYLATE-BINDING PERIPLASMIC PROTEIN"/>
    <property type="match status" value="1"/>
</dbReference>
<dbReference type="GO" id="GO:0030246">
    <property type="term" value="F:carbohydrate binding"/>
    <property type="evidence" value="ECO:0007669"/>
    <property type="project" value="TreeGrafter"/>
</dbReference>
<protein>
    <submittedName>
        <fullName evidence="5">TRAP transporter substrate-binding protein</fullName>
    </submittedName>
</protein>
<proteinExistence type="predicted"/>
<evidence type="ECO:0000256" key="3">
    <source>
        <dbReference type="ARBA" id="ARBA00022764"/>
    </source>
</evidence>
<dbReference type="Gene3D" id="3.40.190.170">
    <property type="entry name" value="Bacterial extracellular solute-binding protein, family 7"/>
    <property type="match status" value="1"/>
</dbReference>